<dbReference type="OrthoDB" id="3509362at2759"/>
<dbReference type="Gene3D" id="3.40.50.720">
    <property type="entry name" value="NAD(P)-binding Rossmann-like Domain"/>
    <property type="match status" value="2"/>
</dbReference>
<dbReference type="InterPro" id="IPR052711">
    <property type="entry name" value="Zinc_ADH-like"/>
</dbReference>
<dbReference type="AlphaFoldDB" id="A0A8E2DMB2"/>
<dbReference type="EMBL" id="KV722367">
    <property type="protein sequence ID" value="OCH92547.1"/>
    <property type="molecule type" value="Genomic_DNA"/>
</dbReference>
<name>A0A8E2DMB2_9APHY</name>
<accession>A0A8E2DMB2</accession>
<sequence>MKTGPIQSPGHSEVLVKIHAVSLQLRDIMIAHDLYPVKLKENIIPGSDMAGEVVQSATIASFFMEYFFGDHSDETFLSALGGPVDGVLTEYRLFPAHSLAHFPAHLTYEDASTLPCVFVEPCAALTTYNALRGPAHLKGDDTVLVQGTGGVSMYDVAKRLGAKYLINYKTPPDWGKRGVNHIVEVGGNGFLLKSAQCIRYSGWIRNIGVVAEDDNITLLAQQLVVRAATLCAVAVGPRSMLGDMNRLISAIQLKPIVDKVFPFKELLEAYKYFAGQMHIGKFVVRVSAL</sequence>
<evidence type="ECO:0000313" key="3">
    <source>
        <dbReference type="Proteomes" id="UP000250043"/>
    </source>
</evidence>
<dbReference type="GO" id="GO:0016491">
    <property type="term" value="F:oxidoreductase activity"/>
    <property type="evidence" value="ECO:0007669"/>
    <property type="project" value="InterPro"/>
</dbReference>
<dbReference type="InterPro" id="IPR020843">
    <property type="entry name" value="ER"/>
</dbReference>
<proteinExistence type="predicted"/>
<evidence type="ECO:0000313" key="2">
    <source>
        <dbReference type="EMBL" id="OCH92547.1"/>
    </source>
</evidence>
<reference evidence="2 3" key="1">
    <citation type="submission" date="2016-07" db="EMBL/GenBank/DDBJ databases">
        <title>Draft genome of the white-rot fungus Obba rivulosa 3A-2.</title>
        <authorList>
            <consortium name="DOE Joint Genome Institute"/>
            <person name="Miettinen O."/>
            <person name="Riley R."/>
            <person name="Acob R."/>
            <person name="Barry K."/>
            <person name="Cullen D."/>
            <person name="De Vries R."/>
            <person name="Hainaut M."/>
            <person name="Hatakka A."/>
            <person name="Henrissat B."/>
            <person name="Hilden K."/>
            <person name="Kuo R."/>
            <person name="Labutti K."/>
            <person name="Lipzen A."/>
            <person name="Makela M.R."/>
            <person name="Sandor L."/>
            <person name="Spatafora J.W."/>
            <person name="Grigoriev I.V."/>
            <person name="Hibbett D.S."/>
        </authorList>
    </citation>
    <scope>NUCLEOTIDE SEQUENCE [LARGE SCALE GENOMIC DNA]</scope>
    <source>
        <strain evidence="2 3">3A-2</strain>
    </source>
</reference>
<dbReference type="Pfam" id="PF13602">
    <property type="entry name" value="ADH_zinc_N_2"/>
    <property type="match status" value="1"/>
</dbReference>
<evidence type="ECO:0000259" key="1">
    <source>
        <dbReference type="SMART" id="SM00829"/>
    </source>
</evidence>
<dbReference type="InterPro" id="IPR011032">
    <property type="entry name" value="GroES-like_sf"/>
</dbReference>
<gene>
    <name evidence="2" type="ORF">OBBRIDRAFT_811599</name>
</gene>
<dbReference type="SUPFAM" id="SSF51735">
    <property type="entry name" value="NAD(P)-binding Rossmann-fold domains"/>
    <property type="match status" value="1"/>
</dbReference>
<keyword evidence="3" id="KW-1185">Reference proteome</keyword>
<dbReference type="PANTHER" id="PTHR45033">
    <property type="match status" value="1"/>
</dbReference>
<dbReference type="InterPro" id="IPR036291">
    <property type="entry name" value="NAD(P)-bd_dom_sf"/>
</dbReference>
<organism evidence="2 3">
    <name type="scientific">Obba rivulosa</name>
    <dbReference type="NCBI Taxonomy" id="1052685"/>
    <lineage>
        <taxon>Eukaryota</taxon>
        <taxon>Fungi</taxon>
        <taxon>Dikarya</taxon>
        <taxon>Basidiomycota</taxon>
        <taxon>Agaricomycotina</taxon>
        <taxon>Agaricomycetes</taxon>
        <taxon>Polyporales</taxon>
        <taxon>Gelatoporiaceae</taxon>
        <taxon>Obba</taxon>
    </lineage>
</organism>
<dbReference type="CDD" id="cd08276">
    <property type="entry name" value="MDR7"/>
    <property type="match status" value="1"/>
</dbReference>
<feature type="domain" description="Enoyl reductase (ER)" evidence="1">
    <location>
        <begin position="4"/>
        <end position="284"/>
    </location>
</feature>
<dbReference type="SUPFAM" id="SSF50129">
    <property type="entry name" value="GroES-like"/>
    <property type="match status" value="1"/>
</dbReference>
<dbReference type="Pfam" id="PF08240">
    <property type="entry name" value="ADH_N"/>
    <property type="match status" value="1"/>
</dbReference>
<dbReference type="Gene3D" id="3.90.180.10">
    <property type="entry name" value="Medium-chain alcohol dehydrogenases, catalytic domain"/>
    <property type="match status" value="2"/>
</dbReference>
<protein>
    <submittedName>
        <fullName evidence="2">GroES-like protein</fullName>
    </submittedName>
</protein>
<dbReference type="PANTHER" id="PTHR45033:SF2">
    <property type="entry name" value="ZINC-TYPE ALCOHOL DEHYDROGENASE-LIKE PROTEIN C1773.06C"/>
    <property type="match status" value="1"/>
</dbReference>
<dbReference type="SMART" id="SM00829">
    <property type="entry name" value="PKS_ER"/>
    <property type="match status" value="1"/>
</dbReference>
<dbReference type="InterPro" id="IPR013154">
    <property type="entry name" value="ADH-like_N"/>
</dbReference>
<dbReference type="Proteomes" id="UP000250043">
    <property type="component" value="Unassembled WGS sequence"/>
</dbReference>